<evidence type="ECO:0000313" key="1">
    <source>
        <dbReference type="EMBL" id="KRX39594.1"/>
    </source>
</evidence>
<evidence type="ECO:0000313" key="2">
    <source>
        <dbReference type="Proteomes" id="UP000055048"/>
    </source>
</evidence>
<accession>A0A0V0TKQ7</accession>
<gene>
    <name evidence="1" type="ORF">T05_11242</name>
</gene>
<keyword evidence="2" id="KW-1185">Reference proteome</keyword>
<dbReference type="Proteomes" id="UP000055048">
    <property type="component" value="Unassembled WGS sequence"/>
</dbReference>
<comment type="caution">
    <text evidence="1">The sequence shown here is derived from an EMBL/GenBank/DDBJ whole genome shotgun (WGS) entry which is preliminary data.</text>
</comment>
<reference evidence="1 2" key="1">
    <citation type="submission" date="2015-01" db="EMBL/GenBank/DDBJ databases">
        <title>Evolution of Trichinella species and genotypes.</title>
        <authorList>
            <person name="Korhonen P.K."/>
            <person name="Edoardo P."/>
            <person name="Giuseppe L.R."/>
            <person name="Gasser R.B."/>
        </authorList>
    </citation>
    <scope>NUCLEOTIDE SEQUENCE [LARGE SCALE GENOMIC DNA]</scope>
    <source>
        <strain evidence="1">ISS417</strain>
    </source>
</reference>
<name>A0A0V0TKQ7_9BILA</name>
<protein>
    <submittedName>
        <fullName evidence="1">Uncharacterized protein</fullName>
    </submittedName>
</protein>
<dbReference type="AlphaFoldDB" id="A0A0V0TKQ7"/>
<sequence length="101" mass="11662">MPTFVRHLESTKGIRATRNIRMLSIRALLADERNNCHNICLSLVISNYKKLMNQISDIIIRLKFLSVEILNWEWAGFFTDVSTSITNTGVNKMYIIEQEAS</sequence>
<dbReference type="EMBL" id="JYDJ01000228">
    <property type="protein sequence ID" value="KRX39594.1"/>
    <property type="molecule type" value="Genomic_DNA"/>
</dbReference>
<proteinExistence type="predicted"/>
<organism evidence="1 2">
    <name type="scientific">Trichinella murrelli</name>
    <dbReference type="NCBI Taxonomy" id="144512"/>
    <lineage>
        <taxon>Eukaryota</taxon>
        <taxon>Metazoa</taxon>
        <taxon>Ecdysozoa</taxon>
        <taxon>Nematoda</taxon>
        <taxon>Enoplea</taxon>
        <taxon>Dorylaimia</taxon>
        <taxon>Trichinellida</taxon>
        <taxon>Trichinellidae</taxon>
        <taxon>Trichinella</taxon>
    </lineage>
</organism>